<dbReference type="EMBL" id="BMAU01021243">
    <property type="protein sequence ID" value="GFY04203.1"/>
    <property type="molecule type" value="Genomic_DNA"/>
</dbReference>
<organism evidence="1 2">
    <name type="scientific">Trichonephila clavipes</name>
    <name type="common">Golden silk orbweaver</name>
    <name type="synonym">Nephila clavipes</name>
    <dbReference type="NCBI Taxonomy" id="2585209"/>
    <lineage>
        <taxon>Eukaryota</taxon>
        <taxon>Metazoa</taxon>
        <taxon>Ecdysozoa</taxon>
        <taxon>Arthropoda</taxon>
        <taxon>Chelicerata</taxon>
        <taxon>Arachnida</taxon>
        <taxon>Araneae</taxon>
        <taxon>Araneomorphae</taxon>
        <taxon>Entelegynae</taxon>
        <taxon>Araneoidea</taxon>
        <taxon>Nephilidae</taxon>
        <taxon>Trichonephila</taxon>
    </lineage>
</organism>
<evidence type="ECO:0000313" key="1">
    <source>
        <dbReference type="EMBL" id="GFY04203.1"/>
    </source>
</evidence>
<dbReference type="AlphaFoldDB" id="A0A8X6SBX7"/>
<proteinExistence type="predicted"/>
<dbReference type="Proteomes" id="UP000887159">
    <property type="component" value="Unassembled WGS sequence"/>
</dbReference>
<name>A0A8X6SBX7_TRICX</name>
<sequence>MNTNGPVVKRNRIVQFKSSTTLTWKLNGPTQRLASKSLGGTENCVRVWNPLTNTSNCPAERKSRKKQLNLQEVLDLLQNLPSKTSDVLTHDFSDEEIPGNKKETSLTVVAYDV</sequence>
<evidence type="ECO:0000313" key="2">
    <source>
        <dbReference type="Proteomes" id="UP000887159"/>
    </source>
</evidence>
<reference evidence="1" key="1">
    <citation type="submission" date="2020-08" db="EMBL/GenBank/DDBJ databases">
        <title>Multicomponent nature underlies the extraordinary mechanical properties of spider dragline silk.</title>
        <authorList>
            <person name="Kono N."/>
            <person name="Nakamura H."/>
            <person name="Mori M."/>
            <person name="Yoshida Y."/>
            <person name="Ohtoshi R."/>
            <person name="Malay A.D."/>
            <person name="Moran D.A.P."/>
            <person name="Tomita M."/>
            <person name="Numata K."/>
            <person name="Arakawa K."/>
        </authorList>
    </citation>
    <scope>NUCLEOTIDE SEQUENCE</scope>
</reference>
<keyword evidence="2" id="KW-1185">Reference proteome</keyword>
<gene>
    <name evidence="1" type="ORF">TNCV_1199811</name>
</gene>
<comment type="caution">
    <text evidence="1">The sequence shown here is derived from an EMBL/GenBank/DDBJ whole genome shotgun (WGS) entry which is preliminary data.</text>
</comment>
<accession>A0A8X6SBX7</accession>
<protein>
    <submittedName>
        <fullName evidence="1">Uncharacterized protein</fullName>
    </submittedName>
</protein>